<comment type="caution">
    <text evidence="4">The sequence shown here is derived from an EMBL/GenBank/DDBJ whole genome shotgun (WGS) entry which is preliminary data.</text>
</comment>
<evidence type="ECO:0000313" key="4">
    <source>
        <dbReference type="EMBL" id="KFF02705.1"/>
    </source>
</evidence>
<dbReference type="eggNOG" id="COG3225">
    <property type="taxonomic scope" value="Bacteria"/>
</dbReference>
<dbReference type="OrthoDB" id="9777219at2"/>
<keyword evidence="1" id="KW-1133">Transmembrane helix</keyword>
<keyword evidence="1" id="KW-0812">Transmembrane</keyword>
<dbReference type="AlphaFoldDB" id="A0A085ZE41"/>
<feature type="transmembrane region" description="Helical" evidence="1">
    <location>
        <begin position="12"/>
        <end position="30"/>
    </location>
</feature>
<dbReference type="SUPFAM" id="SSF52317">
    <property type="entry name" value="Class I glutamine amidotransferase-like"/>
    <property type="match status" value="1"/>
</dbReference>
<evidence type="ECO:0000259" key="2">
    <source>
        <dbReference type="Pfam" id="PF09822"/>
    </source>
</evidence>
<feature type="domain" description="ABC-type uncharacterised transport system" evidence="2">
    <location>
        <begin position="190"/>
        <end position="497"/>
    </location>
</feature>
<organism evidence="4 5">
    <name type="scientific">Flavobacterium reichenbachii</name>
    <dbReference type="NCBI Taxonomy" id="362418"/>
    <lineage>
        <taxon>Bacteria</taxon>
        <taxon>Pseudomonadati</taxon>
        <taxon>Bacteroidota</taxon>
        <taxon>Flavobacteriia</taxon>
        <taxon>Flavobacteriales</taxon>
        <taxon>Flavobacteriaceae</taxon>
        <taxon>Flavobacterium</taxon>
    </lineage>
</organism>
<evidence type="ECO:0000256" key="1">
    <source>
        <dbReference type="SAM" id="Phobius"/>
    </source>
</evidence>
<dbReference type="STRING" id="362418.IW19_23890"/>
<dbReference type="InterPro" id="IPR019196">
    <property type="entry name" value="ABC_transp_unknown"/>
</dbReference>
<keyword evidence="5" id="KW-1185">Reference proteome</keyword>
<dbReference type="InterPro" id="IPR029062">
    <property type="entry name" value="Class_I_gatase-like"/>
</dbReference>
<dbReference type="Pfam" id="PF23357">
    <property type="entry name" value="DUF7088"/>
    <property type="match status" value="1"/>
</dbReference>
<dbReference type="Pfam" id="PF09822">
    <property type="entry name" value="ABC_transp_aux"/>
    <property type="match status" value="1"/>
</dbReference>
<gene>
    <name evidence="4" type="ORF">IW19_23890</name>
</gene>
<evidence type="ECO:0000313" key="5">
    <source>
        <dbReference type="Proteomes" id="UP000028715"/>
    </source>
</evidence>
<keyword evidence="1" id="KW-0472">Membrane</keyword>
<reference evidence="4 5" key="1">
    <citation type="submission" date="2014-07" db="EMBL/GenBank/DDBJ databases">
        <title>Genome of Flavobacterium reichenbachii LMG 25512.</title>
        <authorList>
            <person name="Stropko S.J."/>
            <person name="Pipes S.E."/>
            <person name="Newman J.D."/>
        </authorList>
    </citation>
    <scope>NUCLEOTIDE SEQUENCE [LARGE SCALE GENOMIC DNA]</scope>
    <source>
        <strain evidence="4 5">LMG 25512</strain>
    </source>
</reference>
<accession>A0A085ZE41</accession>
<feature type="domain" description="DUF7088" evidence="3">
    <location>
        <begin position="37"/>
        <end position="143"/>
    </location>
</feature>
<sequence>MKASTQKNIKTLGITIFILIVLNVLGSLYFHRFDLTKDKRYTLSQTSLNIVKQVKNPLSIKIYMDGNLPADFVRLQQETRQLLEEFQAYNSNIAFEFVNPLENEEESADLTKSLFQKGLTPINITVDDKGKQSQAMVFPWAVAVYNNKEVNIPLLKNIMGSSTTQKVIGSIQHLEYSIADALNKITKAKQKKVAIIRGNGEMKEIHIAKMLMQIRESYYIGPFTLDSVAKNPNGTLDALKKYDLAIISKPTETFSDEEKQVLDQFIMNGGKTLWLIDQVAADMDSLYNQSGATLAYPRDLNLNDMFFKYGFRINPDLVKDEQGSPIKLATGEQGSATQYQDFIWKFAPQVYPVSKHPIVKNLGGIRFDFANPIDTLKNGIKKTILLQSSQYSKKIGSPAEISLNIVTEKTSPEDYLNKGNIPLSVLLEGSFHSAFENRVLPFKENSFAAKSKPTKMIVISDGDLARNQLDKNLEPVELGYDQRTGNLYDNKDFMMNCINYLLDDTGLINIRSKDVELPLLDKEKVYENYSTTQFITIGLPILILLVFGLAFTFIRKRKYSK</sequence>
<proteinExistence type="predicted"/>
<feature type="transmembrane region" description="Helical" evidence="1">
    <location>
        <begin position="534"/>
        <end position="554"/>
    </location>
</feature>
<protein>
    <submittedName>
        <fullName evidence="4">Gliding motility protein GldG</fullName>
    </submittedName>
</protein>
<dbReference type="EMBL" id="JPRL01000004">
    <property type="protein sequence ID" value="KFF02705.1"/>
    <property type="molecule type" value="Genomic_DNA"/>
</dbReference>
<evidence type="ECO:0000259" key="3">
    <source>
        <dbReference type="Pfam" id="PF23357"/>
    </source>
</evidence>
<name>A0A085ZE41_9FLAO</name>
<dbReference type="RefSeq" id="WP_035690059.1">
    <property type="nucleotide sequence ID" value="NZ_JPRL01000004.1"/>
</dbReference>
<dbReference type="NCBIfam" id="TIGR03521">
    <property type="entry name" value="GldG"/>
    <property type="match status" value="1"/>
</dbReference>
<dbReference type="Proteomes" id="UP000028715">
    <property type="component" value="Unassembled WGS sequence"/>
</dbReference>
<dbReference type="InterPro" id="IPR019863">
    <property type="entry name" value="Motility-assoc_ABC-rel_GldG"/>
</dbReference>
<dbReference type="InterPro" id="IPR055396">
    <property type="entry name" value="DUF7088"/>
</dbReference>